<keyword evidence="5 7" id="KW-1133">Transmembrane helix</keyword>
<feature type="transmembrane region" description="Helical" evidence="7">
    <location>
        <begin position="133"/>
        <end position="157"/>
    </location>
</feature>
<dbReference type="Gene3D" id="1.20.1250.20">
    <property type="entry name" value="MFS general substrate transporter like domains"/>
    <property type="match status" value="1"/>
</dbReference>
<dbReference type="InterPro" id="IPR036259">
    <property type="entry name" value="MFS_trans_sf"/>
</dbReference>
<dbReference type="InterPro" id="IPR050189">
    <property type="entry name" value="MFS_Efflux_Transporters"/>
</dbReference>
<keyword evidence="6 7" id="KW-0472">Membrane</keyword>
<evidence type="ECO:0000256" key="5">
    <source>
        <dbReference type="ARBA" id="ARBA00022989"/>
    </source>
</evidence>
<organism evidence="9 10">
    <name type="scientific">Bombilactobacillus thymidiniphilus</name>
    <dbReference type="NCBI Taxonomy" id="2923363"/>
    <lineage>
        <taxon>Bacteria</taxon>
        <taxon>Bacillati</taxon>
        <taxon>Bacillota</taxon>
        <taxon>Bacilli</taxon>
        <taxon>Lactobacillales</taxon>
        <taxon>Lactobacillaceae</taxon>
        <taxon>Bombilactobacillus</taxon>
    </lineage>
</organism>
<dbReference type="Pfam" id="PF07690">
    <property type="entry name" value="MFS_1"/>
    <property type="match status" value="1"/>
</dbReference>
<sequence length="399" mass="43137">MSRKKIVLALGILSMNLLLMTGSVIGSAIAAIAKSFPHETIAKVQMVSSISQLGQLVATIFFTWLTYILTRKNIGLIAVLLVGVSGIIPLIHPNSLNLILACMAVLGCGTGLISNVSPVLLQEHFVDEDRASVMGWSVGFNNIGMMVFTALGGILGGSNWRNLFWVYGLAFIVLLIVWILVPQDSGIKVNVDDQREKQSFGTIIKNINGYTYVIILLTFLTSLALMIFMSNQSLVLQSQHRGTAYVAIITSIGNIGGILTGFGLKYIRKLTKTDTLAYGFIAFALSYIFVMYFHNPAFHILGNMFSGMGVVMVNATIQFQLSVLANEKQFPVVISLNTLASSLAGMAAPILLAILHVSAGNASFIMATVMSLILAGLLLLTRFGKIIDKNKQPQETVVE</sequence>
<feature type="transmembrane region" description="Helical" evidence="7">
    <location>
        <begin position="209"/>
        <end position="230"/>
    </location>
</feature>
<proteinExistence type="predicted"/>
<evidence type="ECO:0000313" key="10">
    <source>
        <dbReference type="Proteomes" id="UP000831947"/>
    </source>
</evidence>
<dbReference type="PANTHER" id="PTHR43124:SF3">
    <property type="entry name" value="CHLORAMPHENICOL EFFLUX PUMP RV0191"/>
    <property type="match status" value="1"/>
</dbReference>
<evidence type="ECO:0000313" key="9">
    <source>
        <dbReference type="EMBL" id="UQS83395.1"/>
    </source>
</evidence>
<dbReference type="PROSITE" id="PS50850">
    <property type="entry name" value="MFS"/>
    <property type="match status" value="1"/>
</dbReference>
<feature type="transmembrane region" description="Helical" evidence="7">
    <location>
        <begin position="98"/>
        <end position="121"/>
    </location>
</feature>
<feature type="transmembrane region" description="Helical" evidence="7">
    <location>
        <begin position="362"/>
        <end position="381"/>
    </location>
</feature>
<feature type="transmembrane region" description="Helical" evidence="7">
    <location>
        <begin position="74"/>
        <end position="92"/>
    </location>
</feature>
<reference evidence="9 10" key="1">
    <citation type="journal article" date="2022" name="Int. J. Syst. Evol. Microbiol.">
        <title>Apilactobacillus apisilvae sp. nov., Nicolia spurrieriana gen. nov. sp. nov., Bombilactobacillus folatiphilus sp. nov. and Bombilactobacillus thymidiniphilus sp. nov., four new lactic acid bacterial isolates from stingless bees Tetragonula carbonaria and Austroplebeia australis.</title>
        <authorList>
            <person name="Oliphant S.A."/>
            <person name="Watson-Haigh N.S."/>
            <person name="Sumby K.M."/>
            <person name="Gardner J."/>
            <person name="Groom S."/>
            <person name="Jiranek V."/>
        </authorList>
    </citation>
    <scope>NUCLEOTIDE SEQUENCE [LARGE SCALE GENOMIC DNA]</scope>
    <source>
        <strain evidence="9 10">SG4_A1</strain>
    </source>
</reference>
<feature type="transmembrane region" description="Helical" evidence="7">
    <location>
        <begin position="276"/>
        <end position="294"/>
    </location>
</feature>
<evidence type="ECO:0000259" key="8">
    <source>
        <dbReference type="PROSITE" id="PS50850"/>
    </source>
</evidence>
<dbReference type="InterPro" id="IPR011701">
    <property type="entry name" value="MFS"/>
</dbReference>
<dbReference type="EMBL" id="CP093365">
    <property type="protein sequence ID" value="UQS83395.1"/>
    <property type="molecule type" value="Genomic_DNA"/>
</dbReference>
<feature type="transmembrane region" description="Helical" evidence="7">
    <location>
        <begin position="46"/>
        <end position="67"/>
    </location>
</feature>
<dbReference type="RefSeq" id="WP_249512621.1">
    <property type="nucleotide sequence ID" value="NZ_CP093365.1"/>
</dbReference>
<comment type="subcellular location">
    <subcellularLocation>
        <location evidence="1">Cell membrane</location>
        <topology evidence="1">Multi-pass membrane protein</topology>
    </subcellularLocation>
</comment>
<keyword evidence="4 7" id="KW-0812">Transmembrane</keyword>
<evidence type="ECO:0000256" key="4">
    <source>
        <dbReference type="ARBA" id="ARBA00022692"/>
    </source>
</evidence>
<keyword evidence="10" id="KW-1185">Reference proteome</keyword>
<evidence type="ECO:0000256" key="7">
    <source>
        <dbReference type="SAM" id="Phobius"/>
    </source>
</evidence>
<dbReference type="PANTHER" id="PTHR43124">
    <property type="entry name" value="PURINE EFFLUX PUMP PBUE"/>
    <property type="match status" value="1"/>
</dbReference>
<keyword evidence="2" id="KW-0813">Transport</keyword>
<protein>
    <submittedName>
        <fullName evidence="9">MFS transporter</fullName>
    </submittedName>
</protein>
<dbReference type="SUPFAM" id="SSF103473">
    <property type="entry name" value="MFS general substrate transporter"/>
    <property type="match status" value="1"/>
</dbReference>
<dbReference type="InterPro" id="IPR020846">
    <property type="entry name" value="MFS_dom"/>
</dbReference>
<evidence type="ECO:0000256" key="2">
    <source>
        <dbReference type="ARBA" id="ARBA00022448"/>
    </source>
</evidence>
<feature type="domain" description="Major facilitator superfamily (MFS) profile" evidence="8">
    <location>
        <begin position="7"/>
        <end position="386"/>
    </location>
</feature>
<feature type="transmembrane region" description="Helical" evidence="7">
    <location>
        <begin position="300"/>
        <end position="321"/>
    </location>
</feature>
<evidence type="ECO:0000256" key="3">
    <source>
        <dbReference type="ARBA" id="ARBA00022475"/>
    </source>
</evidence>
<gene>
    <name evidence="9" type="ORF">MOO47_06370</name>
</gene>
<evidence type="ECO:0000256" key="6">
    <source>
        <dbReference type="ARBA" id="ARBA00023136"/>
    </source>
</evidence>
<evidence type="ECO:0000256" key="1">
    <source>
        <dbReference type="ARBA" id="ARBA00004651"/>
    </source>
</evidence>
<feature type="transmembrane region" description="Helical" evidence="7">
    <location>
        <begin position="333"/>
        <end position="356"/>
    </location>
</feature>
<name>A0ABY4PCQ4_9LACO</name>
<accession>A0ABY4PCQ4</accession>
<keyword evidence="3" id="KW-1003">Cell membrane</keyword>
<feature type="transmembrane region" description="Helical" evidence="7">
    <location>
        <begin position="242"/>
        <end position="264"/>
    </location>
</feature>
<dbReference type="Proteomes" id="UP000831947">
    <property type="component" value="Chromosome"/>
</dbReference>
<feature type="transmembrane region" description="Helical" evidence="7">
    <location>
        <begin position="163"/>
        <end position="181"/>
    </location>
</feature>